<reference evidence="3" key="1">
    <citation type="submission" date="2016-03" db="EMBL/GenBank/DDBJ databases">
        <title>Complete genome sequence of Solimmundus cernigliae, representing a novel lineage of polycyclic aromatic hydrocarbon degraders within the Gammaproteobacteria.</title>
        <authorList>
            <person name="Singleton D.R."/>
            <person name="Dickey A.N."/>
            <person name="Scholl E.H."/>
            <person name="Wright F.A."/>
            <person name="Aitken M.D."/>
        </authorList>
    </citation>
    <scope>NUCLEOTIDE SEQUENCE [LARGE SCALE GENOMIC DNA]</scope>
    <source>
        <strain evidence="3">TR3.2</strain>
    </source>
</reference>
<keyword evidence="3" id="KW-1185">Reference proteome</keyword>
<dbReference type="SUPFAM" id="SSF53335">
    <property type="entry name" value="S-adenosyl-L-methionine-dependent methyltransferases"/>
    <property type="match status" value="1"/>
</dbReference>
<evidence type="ECO:0000313" key="2">
    <source>
        <dbReference type="EMBL" id="ANX02899.1"/>
    </source>
</evidence>
<dbReference type="InterPro" id="IPR029063">
    <property type="entry name" value="SAM-dependent_MTases_sf"/>
</dbReference>
<protein>
    <recommendedName>
        <fullName evidence="1">Methyltransferase type 11 domain-containing protein</fullName>
    </recommendedName>
</protein>
<dbReference type="InParanoid" id="A0A1B1YQ50"/>
<accession>A0A1B1YQ50</accession>
<feature type="domain" description="Methyltransferase type 11" evidence="1">
    <location>
        <begin position="46"/>
        <end position="93"/>
    </location>
</feature>
<dbReference type="AlphaFoldDB" id="A0A1B1YQ50"/>
<sequence length="218" mass="23999">MLPRGLQGLVVQVPGHWPAVDLGVRGDRAWSVVMAGPGAPAAGVGLRADSAAWPLASDSAAVVILLHVLEQVADPVPILAEAERVLMPFGRLLVAGFNPWSLCGLRGLAERFGNHSRDWWPQHLRSVGELRQQLARLPMQVEDVTTAFFRLPLERQWALRGTRVMERLGPRLLPRSGGLYCLAASKRRFAVRPLRLQWQRLPVYGARPQRLPAGRAAA</sequence>
<dbReference type="InterPro" id="IPR013216">
    <property type="entry name" value="Methyltransf_11"/>
</dbReference>
<gene>
    <name evidence="2" type="ORF">PG2T_00935</name>
</gene>
<name>A0A1B1YQ50_9GAMM</name>
<organism evidence="2 3">
    <name type="scientific">Immundisolibacter cernigliae</name>
    <dbReference type="NCBI Taxonomy" id="1810504"/>
    <lineage>
        <taxon>Bacteria</taxon>
        <taxon>Pseudomonadati</taxon>
        <taxon>Pseudomonadota</taxon>
        <taxon>Gammaproteobacteria</taxon>
        <taxon>Immundisolibacterales</taxon>
        <taxon>Immundisolibacteraceae</taxon>
        <taxon>Immundisolibacter</taxon>
    </lineage>
</organism>
<dbReference type="Proteomes" id="UP000092952">
    <property type="component" value="Chromosome"/>
</dbReference>
<dbReference type="Gene3D" id="3.40.50.150">
    <property type="entry name" value="Vaccinia Virus protein VP39"/>
    <property type="match status" value="1"/>
</dbReference>
<evidence type="ECO:0000259" key="1">
    <source>
        <dbReference type="Pfam" id="PF08241"/>
    </source>
</evidence>
<dbReference type="GO" id="GO:0008757">
    <property type="term" value="F:S-adenosylmethionine-dependent methyltransferase activity"/>
    <property type="evidence" value="ECO:0007669"/>
    <property type="project" value="InterPro"/>
</dbReference>
<dbReference type="STRING" id="1810504.PG2T_00935"/>
<dbReference type="EMBL" id="CP014671">
    <property type="protein sequence ID" value="ANX02899.1"/>
    <property type="molecule type" value="Genomic_DNA"/>
</dbReference>
<dbReference type="KEGG" id="gbi:PG2T_00935"/>
<dbReference type="Pfam" id="PF08241">
    <property type="entry name" value="Methyltransf_11"/>
    <property type="match status" value="1"/>
</dbReference>
<proteinExistence type="predicted"/>
<evidence type="ECO:0000313" key="3">
    <source>
        <dbReference type="Proteomes" id="UP000092952"/>
    </source>
</evidence>